<proteinExistence type="predicted"/>
<reference evidence="1 2" key="1">
    <citation type="journal article" date="2021" name="J. Microbiol. Biotechnol.">
        <title>An Efficient Markerless Deletion System Suitable for the Industrial Strains of Streptomyces.</title>
        <authorList>
            <person name="Dong J."/>
            <person name="Wei J."/>
            <person name="Li H."/>
            <person name="Zhao S."/>
            <person name="Guan W."/>
        </authorList>
    </citation>
    <scope>NUCLEOTIDE SEQUENCE [LARGE SCALE GENOMIC DNA]</scope>
    <source>
        <strain evidence="1 2">CICC 11043</strain>
    </source>
</reference>
<organism evidence="1 2">
    <name type="scientific">Streptomyces coeruleorubidus</name>
    <dbReference type="NCBI Taxonomy" id="116188"/>
    <lineage>
        <taxon>Bacteria</taxon>
        <taxon>Bacillati</taxon>
        <taxon>Actinomycetota</taxon>
        <taxon>Actinomycetes</taxon>
        <taxon>Kitasatosporales</taxon>
        <taxon>Streptomycetaceae</taxon>
        <taxon>Streptomyces</taxon>
    </lineage>
</organism>
<dbReference type="Proteomes" id="UP001305002">
    <property type="component" value="Chromosome"/>
</dbReference>
<gene>
    <name evidence="1" type="ORF">R5U08_16715</name>
</gene>
<keyword evidence="2" id="KW-1185">Reference proteome</keyword>
<accession>A0ABZ0KCW1</accession>
<name>A0ABZ0KCW1_STRC4</name>
<protein>
    <submittedName>
        <fullName evidence="1">Uncharacterized protein</fullName>
    </submittedName>
</protein>
<evidence type="ECO:0000313" key="2">
    <source>
        <dbReference type="Proteomes" id="UP001305002"/>
    </source>
</evidence>
<evidence type="ECO:0000313" key="1">
    <source>
        <dbReference type="EMBL" id="WOT35675.1"/>
    </source>
</evidence>
<sequence length="46" mass="4679">MTSHTTRTGVVTASTEELRTLMLGDAGTDCQAAQALGARSSLKPGS</sequence>
<reference evidence="1 2" key="2">
    <citation type="journal article" date="2024" name="Microb. Biotechnol.">
        <title>The involvement of multiple ABC transporters in daunorubicin efflux in Streptomyces coeruleorubidus.</title>
        <authorList>
            <person name="Dong J."/>
            <person name="Ning J."/>
            <person name="Tian Y."/>
            <person name="Li H."/>
            <person name="Chen H."/>
            <person name="Guan W."/>
        </authorList>
    </citation>
    <scope>NUCLEOTIDE SEQUENCE [LARGE SCALE GENOMIC DNA]</scope>
    <source>
        <strain evidence="1 2">CICC 11043</strain>
    </source>
</reference>
<dbReference type="EMBL" id="CP137524">
    <property type="protein sequence ID" value="WOT35675.1"/>
    <property type="molecule type" value="Genomic_DNA"/>
</dbReference>
<dbReference type="RefSeq" id="WP_317926098.1">
    <property type="nucleotide sequence ID" value="NZ_CP137524.1"/>
</dbReference>